<dbReference type="SUPFAM" id="SSF51419">
    <property type="entry name" value="PLP-binding barrel"/>
    <property type="match status" value="1"/>
</dbReference>
<dbReference type="Proteomes" id="UP000545286">
    <property type="component" value="Unassembled WGS sequence"/>
</dbReference>
<dbReference type="GO" id="GO:0030170">
    <property type="term" value="F:pyridoxal phosphate binding"/>
    <property type="evidence" value="ECO:0007669"/>
    <property type="project" value="UniProtKB-UniRule"/>
</dbReference>
<evidence type="ECO:0000313" key="6">
    <source>
        <dbReference type="EMBL" id="MBB2956404.1"/>
    </source>
</evidence>
<dbReference type="CDD" id="cd00635">
    <property type="entry name" value="PLPDE_III_YBL036c_like"/>
    <property type="match status" value="1"/>
</dbReference>
<dbReference type="PANTHER" id="PTHR10146">
    <property type="entry name" value="PROLINE SYNTHETASE CO-TRANSCRIBED BACTERIAL HOMOLOG PROTEIN"/>
    <property type="match status" value="1"/>
</dbReference>
<comment type="function">
    <text evidence="2">Pyridoxal 5'-phosphate (PLP)-binding protein, which is involved in PLP homeostasis.</text>
</comment>
<dbReference type="PIRSF" id="PIRSF004848">
    <property type="entry name" value="YBL036c_PLPDEIII"/>
    <property type="match status" value="1"/>
</dbReference>
<dbReference type="InterPro" id="IPR029066">
    <property type="entry name" value="PLP-binding_barrel"/>
</dbReference>
<keyword evidence="1 2" id="KW-0663">Pyridoxal phosphate</keyword>
<accession>A0A7W4YDG5</accession>
<dbReference type="OrthoDB" id="9804072at2"/>
<comment type="similarity">
    <text evidence="2 4">Belongs to the pyridoxal phosphate-binding protein YggS/PROSC family.</text>
</comment>
<comment type="caution">
    <text evidence="6">The sequence shown here is derived from an EMBL/GenBank/DDBJ whole genome shotgun (WGS) entry which is preliminary data.</text>
</comment>
<feature type="modified residue" description="N6-(pyridoxal phosphate)lysine" evidence="2 3">
    <location>
        <position position="48"/>
    </location>
</feature>
<keyword evidence="7" id="KW-1185">Reference proteome</keyword>
<gene>
    <name evidence="6" type="ORF">FHX72_000516</name>
</gene>
<dbReference type="PANTHER" id="PTHR10146:SF14">
    <property type="entry name" value="PYRIDOXAL PHOSPHATE HOMEOSTASIS PROTEIN"/>
    <property type="match status" value="1"/>
</dbReference>
<dbReference type="Pfam" id="PF01168">
    <property type="entry name" value="Ala_racemase_N"/>
    <property type="match status" value="1"/>
</dbReference>
<protein>
    <recommendedName>
        <fullName evidence="2">Pyridoxal phosphate homeostasis protein</fullName>
        <shortName evidence="2">PLP homeostasis protein</shortName>
    </recommendedName>
</protein>
<sequence length="239" mass="25856">MPEHAGEALGQGHSTLAERLSAVQSQIQDACRGAGRDASEVTLIPVTKFHGPELVEGLVDLGVRRFAESRHPEARDKAEALSVRAEDLEWHFVGQVQTKKARQIAQYVDAIHSIDRAGLVDALSSIEREHPLPVFVQVNMTPDPERGGVQPDELDALVEHVLATQALELEGLMCVAPLGGEPRVSFAALRELSVRIQTIAPMATALSMGMSNDFREAIENGATHLRIGAAITGKRPDRT</sequence>
<reference evidence="6 7" key="1">
    <citation type="submission" date="2020-08" db="EMBL/GenBank/DDBJ databases">
        <title>Sequencing the genomes of 1000 actinobacteria strains.</title>
        <authorList>
            <person name="Klenk H.-P."/>
        </authorList>
    </citation>
    <scope>NUCLEOTIDE SEQUENCE [LARGE SCALE GENOMIC DNA]</scope>
    <source>
        <strain evidence="6 7">DSM 20419</strain>
    </source>
</reference>
<dbReference type="InterPro" id="IPR001608">
    <property type="entry name" value="Ala_racemase_N"/>
</dbReference>
<dbReference type="RefSeq" id="WP_068476369.1">
    <property type="nucleotide sequence ID" value="NZ_CZJS01000057.1"/>
</dbReference>
<comment type="cofactor">
    <cofactor evidence="3">
        <name>pyridoxal 5'-phosphate</name>
        <dbReference type="ChEBI" id="CHEBI:597326"/>
    </cofactor>
</comment>
<evidence type="ECO:0000256" key="1">
    <source>
        <dbReference type="ARBA" id="ARBA00022898"/>
    </source>
</evidence>
<evidence type="ECO:0000256" key="2">
    <source>
        <dbReference type="HAMAP-Rule" id="MF_02087"/>
    </source>
</evidence>
<evidence type="ECO:0000313" key="7">
    <source>
        <dbReference type="Proteomes" id="UP000545286"/>
    </source>
</evidence>
<dbReference type="InterPro" id="IPR011078">
    <property type="entry name" value="PyrdxlP_homeostasis"/>
</dbReference>
<dbReference type="EMBL" id="JACHWJ010000001">
    <property type="protein sequence ID" value="MBB2956404.1"/>
    <property type="molecule type" value="Genomic_DNA"/>
</dbReference>
<dbReference type="AlphaFoldDB" id="A0A7W4YDG5"/>
<name>A0A7W4YDG5_9MICO</name>
<proteinExistence type="inferred from homology"/>
<evidence type="ECO:0000256" key="4">
    <source>
        <dbReference type="RuleBase" id="RU004514"/>
    </source>
</evidence>
<evidence type="ECO:0000259" key="5">
    <source>
        <dbReference type="Pfam" id="PF01168"/>
    </source>
</evidence>
<dbReference type="PROSITE" id="PS01211">
    <property type="entry name" value="UPF0001"/>
    <property type="match status" value="1"/>
</dbReference>
<dbReference type="Gene3D" id="3.20.20.10">
    <property type="entry name" value="Alanine racemase"/>
    <property type="match status" value="1"/>
</dbReference>
<feature type="domain" description="Alanine racemase N-terminal" evidence="5">
    <location>
        <begin position="24"/>
        <end position="236"/>
    </location>
</feature>
<evidence type="ECO:0000256" key="3">
    <source>
        <dbReference type="PIRSR" id="PIRSR004848-1"/>
    </source>
</evidence>
<dbReference type="NCBIfam" id="TIGR00044">
    <property type="entry name" value="YggS family pyridoxal phosphate-dependent enzyme"/>
    <property type="match status" value="1"/>
</dbReference>
<organism evidence="6 7">
    <name type="scientific">Pseudoclavibacter helvolus</name>
    <dbReference type="NCBI Taxonomy" id="255205"/>
    <lineage>
        <taxon>Bacteria</taxon>
        <taxon>Bacillati</taxon>
        <taxon>Actinomycetota</taxon>
        <taxon>Actinomycetes</taxon>
        <taxon>Micrococcales</taxon>
        <taxon>Microbacteriaceae</taxon>
        <taxon>Pseudoclavibacter</taxon>
    </lineage>
</organism>
<dbReference type="HAMAP" id="MF_02087">
    <property type="entry name" value="PLP_homeostasis"/>
    <property type="match status" value="1"/>
</dbReference>